<dbReference type="Proteomes" id="UP000283765">
    <property type="component" value="Unassembled WGS sequence"/>
</dbReference>
<name>A0A412RZQ2_9FIRM</name>
<dbReference type="EMBL" id="QRXR01000001">
    <property type="protein sequence ID" value="RGU29167.1"/>
    <property type="molecule type" value="Genomic_DNA"/>
</dbReference>
<proteinExistence type="predicted"/>
<protein>
    <submittedName>
        <fullName evidence="1">Uncharacterized protein</fullName>
    </submittedName>
</protein>
<evidence type="ECO:0000313" key="2">
    <source>
        <dbReference type="Proteomes" id="UP000283765"/>
    </source>
</evidence>
<accession>A0A412RZQ2</accession>
<dbReference type="RefSeq" id="WP_117992786.1">
    <property type="nucleotide sequence ID" value="NZ_QRXR01000001.1"/>
</dbReference>
<reference evidence="1 2" key="1">
    <citation type="submission" date="2018-08" db="EMBL/GenBank/DDBJ databases">
        <title>A genome reference for cultivated species of the human gut microbiota.</title>
        <authorList>
            <person name="Zou Y."/>
            <person name="Xue W."/>
            <person name="Luo G."/>
        </authorList>
    </citation>
    <scope>NUCLEOTIDE SEQUENCE [LARGE SCALE GENOMIC DNA]</scope>
    <source>
        <strain evidence="1 2">AF17-27</strain>
    </source>
</reference>
<sequence>MEYFHARIRLGEKPLILIDNLDAHLSEWNQLVQLMQSDVKYNYKILITSRENDWYNYAGDLSNIHSMNIIKPMLSKEEAAAIFNTLQQAGHIHPKIKDWKHAWNQIADKKLLIEYVYLLTHGEMIAERISSQMCEIGRNETGSIKFELLRQVCFADVCGIRLPTKKLLRSLAPRTFYDIGQILKSMTDEFLVHISQDGDYIEGLHPVRSRHIVEYLHEYYPLEETAYNITKLADLQDFSVLFSHYPEFSFDKESFYSDVVNEWWNLEDLKCFVSAIRGTFSGSVMQYFKNNEELFNEANNRGGLFLIATEVCPFAQFREIDESVKTLEQMKEIVPNNENIKYLLNLKESIPALDMTQTDIYILSMRLFKRLKDVDMKNVSDLDAYAMIADWLFNMDASMNLASNINLTDLWTRIENYSIDTISLLMYTAYCGDRDIYSLFVSENLEMILSYLKRNTFSHKLYVDETETAIHVEYVLRASELQNGNQESVSRLNYICRTLPIYETYCSDAIMPKYDMLQPYRIPDDAHKEMPRRNLVIAFHKEFTSLWIKTIQSNYEFDSVSEWIEYWFLVRKCMYECLDKIGIYMYKALAGKRTGSTGTEFDKTRKKMDRMLCSTLSYPKEYRPFEEEVEVPKKFLEVKQAYFNSMQNFLRQVAGLIQRDENNVRLALYNLKQAKAGLPKMHKFFDGMELDEEIASKHTNLCRQESQKILEIYMCCQYFLQHDAFPTFDKYQIRNWYRDVCTKEIEDANVALDAMQQEYDAVFPDQAYEEAVFKHYPIILMSFDMTREEVMQDFVLRTIAFAETSFDYMLVLQCDENGAILQHAIKFPKRFFKAIQEALVSGEEITDTSLLTPYPIDVTENMLECFSGDWKIKRQMDNPYVHYLGDIAEELWVYSKLCELLCTEEDREYCRCELKKVAEKIAIMKKEIHLHLDEEIANQIDEMCNHVYEGNCFDNIRLNEFVQNLQYILV</sequence>
<dbReference type="InterPro" id="IPR027417">
    <property type="entry name" value="P-loop_NTPase"/>
</dbReference>
<comment type="caution">
    <text evidence="1">The sequence shown here is derived from an EMBL/GenBank/DDBJ whole genome shotgun (WGS) entry which is preliminary data.</text>
</comment>
<gene>
    <name evidence="1" type="ORF">DWW89_00030</name>
</gene>
<dbReference type="AlphaFoldDB" id="A0A412RZQ2"/>
<evidence type="ECO:0000313" key="1">
    <source>
        <dbReference type="EMBL" id="RGU29167.1"/>
    </source>
</evidence>
<dbReference type="SUPFAM" id="SSF52540">
    <property type="entry name" value="P-loop containing nucleoside triphosphate hydrolases"/>
    <property type="match status" value="1"/>
</dbReference>
<organism evidence="1 2">
    <name type="scientific">Agathobacter rectalis</name>
    <dbReference type="NCBI Taxonomy" id="39491"/>
    <lineage>
        <taxon>Bacteria</taxon>
        <taxon>Bacillati</taxon>
        <taxon>Bacillota</taxon>
        <taxon>Clostridia</taxon>
        <taxon>Lachnospirales</taxon>
        <taxon>Lachnospiraceae</taxon>
        <taxon>Agathobacter</taxon>
    </lineage>
</organism>